<proteinExistence type="predicted"/>
<dbReference type="Gene3D" id="3.40.50.300">
    <property type="entry name" value="P-loop containing nucleotide triphosphate hydrolases"/>
    <property type="match status" value="1"/>
</dbReference>
<evidence type="ECO:0000313" key="1">
    <source>
        <dbReference type="EMBL" id="RFU16541.1"/>
    </source>
</evidence>
<dbReference type="InterPro" id="IPR027417">
    <property type="entry name" value="P-loop_NTPase"/>
</dbReference>
<dbReference type="OrthoDB" id="9781180at2"/>
<name>A0A372IP82_9BACT</name>
<dbReference type="RefSeq" id="WP_117301041.1">
    <property type="nucleotide sequence ID" value="NZ_QVQT02000004.1"/>
</dbReference>
<sequence>MVRIITVEREYGSRGAEYAHHLAKHLGWKLIDYCLIEEVARKAGVSPSLAKQCDERLDPWYYRFGKAFWLGSLDRMAKGEADVFDSERMVEFVRDYLIQEAAEGNRVVVGRGAACVLSRTPGAFHVFVYASKARKVQWFEEHFPEHARDAERDIQMTDRRRAEYVRRFHQQEWTDRRLYHLMMNSCMGFDSMIRATVDAAGLGMSMGVGEAAAR</sequence>
<comment type="caution">
    <text evidence="1">The sequence shown here is derived from an EMBL/GenBank/DDBJ whole genome shotgun (WGS) entry which is preliminary data.</text>
</comment>
<dbReference type="GO" id="GO:0016301">
    <property type="term" value="F:kinase activity"/>
    <property type="evidence" value="ECO:0007669"/>
    <property type="project" value="UniProtKB-KW"/>
</dbReference>
<accession>A0A372IP82</accession>
<dbReference type="AlphaFoldDB" id="A0A372IP82"/>
<evidence type="ECO:0000313" key="2">
    <source>
        <dbReference type="Proteomes" id="UP000264702"/>
    </source>
</evidence>
<gene>
    <name evidence="1" type="ORF">D0Y96_12440</name>
</gene>
<keyword evidence="1" id="KW-0808">Transferase</keyword>
<protein>
    <submittedName>
        <fullName evidence="1">Cytidylate kinase-like family protein</fullName>
    </submittedName>
</protein>
<dbReference type="EMBL" id="QVQT01000004">
    <property type="protein sequence ID" value="RFU16541.1"/>
    <property type="molecule type" value="Genomic_DNA"/>
</dbReference>
<keyword evidence="2" id="KW-1185">Reference proteome</keyword>
<dbReference type="Proteomes" id="UP000264702">
    <property type="component" value="Unassembled WGS sequence"/>
</dbReference>
<keyword evidence="1" id="KW-0418">Kinase</keyword>
<organism evidence="1 2">
    <name type="scientific">Paracidobacterium acidisoli</name>
    <dbReference type="NCBI Taxonomy" id="2303751"/>
    <lineage>
        <taxon>Bacteria</taxon>
        <taxon>Pseudomonadati</taxon>
        <taxon>Acidobacteriota</taxon>
        <taxon>Terriglobia</taxon>
        <taxon>Terriglobales</taxon>
        <taxon>Acidobacteriaceae</taxon>
        <taxon>Paracidobacterium</taxon>
    </lineage>
</organism>
<reference evidence="1 2" key="1">
    <citation type="submission" date="2018-08" db="EMBL/GenBank/DDBJ databases">
        <title>Acidipila sp. 4G-K13, an acidobacterium isolated from forest soil.</title>
        <authorList>
            <person name="Gao Z.-H."/>
            <person name="Qiu L.-H."/>
        </authorList>
    </citation>
    <scope>NUCLEOTIDE SEQUENCE [LARGE SCALE GENOMIC DNA]</scope>
    <source>
        <strain evidence="1 2">4G-K13</strain>
    </source>
</reference>
<dbReference type="Pfam" id="PF13189">
    <property type="entry name" value="Cytidylate_kin2"/>
    <property type="match status" value="1"/>
</dbReference>